<dbReference type="InterPro" id="IPR036249">
    <property type="entry name" value="Thioredoxin-like_sf"/>
</dbReference>
<dbReference type="Gene3D" id="3.40.30.10">
    <property type="entry name" value="Glutaredoxin"/>
    <property type="match status" value="1"/>
</dbReference>
<dbReference type="PANTHER" id="PTHR13887:SF41">
    <property type="entry name" value="THIOREDOXIN SUPERFAMILY PROTEIN"/>
    <property type="match status" value="1"/>
</dbReference>
<dbReference type="RefSeq" id="XP_013310257.1">
    <property type="nucleotide sequence ID" value="XM_013454803.1"/>
</dbReference>
<dbReference type="HOGENOM" id="CLU_069253_0_1_1"/>
<proteinExistence type="predicted"/>
<dbReference type="AlphaFoldDB" id="A0A0D2E2G5"/>
<dbReference type="OrthoDB" id="1930760at2759"/>
<evidence type="ECO:0000259" key="1">
    <source>
        <dbReference type="Pfam" id="PF01323"/>
    </source>
</evidence>
<accession>A0A0D2E2G5</accession>
<evidence type="ECO:0000313" key="2">
    <source>
        <dbReference type="EMBL" id="KIW49673.1"/>
    </source>
</evidence>
<name>A0A0D2E2G5_9EURO</name>
<dbReference type="STRING" id="348802.A0A0D2E2G5"/>
<dbReference type="Pfam" id="PF01323">
    <property type="entry name" value="DSBA"/>
    <property type="match status" value="1"/>
</dbReference>
<dbReference type="GeneID" id="25333235"/>
<dbReference type="Proteomes" id="UP000054342">
    <property type="component" value="Unassembled WGS sequence"/>
</dbReference>
<keyword evidence="3" id="KW-1185">Reference proteome</keyword>
<gene>
    <name evidence="2" type="ORF">PV05_11327</name>
</gene>
<dbReference type="CDD" id="cd03024">
    <property type="entry name" value="DsbA_FrnE"/>
    <property type="match status" value="1"/>
</dbReference>
<reference evidence="2 3" key="1">
    <citation type="submission" date="2015-01" db="EMBL/GenBank/DDBJ databases">
        <title>The Genome Sequence of Exophiala xenobiotica CBS118157.</title>
        <authorList>
            <consortium name="The Broad Institute Genomics Platform"/>
            <person name="Cuomo C."/>
            <person name="de Hoog S."/>
            <person name="Gorbushina A."/>
            <person name="Stielow B."/>
            <person name="Teixiera M."/>
            <person name="Abouelleil A."/>
            <person name="Chapman S.B."/>
            <person name="Priest M."/>
            <person name="Young S.K."/>
            <person name="Wortman J."/>
            <person name="Nusbaum C."/>
            <person name="Birren B."/>
        </authorList>
    </citation>
    <scope>NUCLEOTIDE SEQUENCE [LARGE SCALE GENOMIC DNA]</scope>
    <source>
        <strain evidence="2 3">CBS 118157</strain>
    </source>
</reference>
<dbReference type="SUPFAM" id="SSF52833">
    <property type="entry name" value="Thioredoxin-like"/>
    <property type="match status" value="1"/>
</dbReference>
<evidence type="ECO:0000313" key="3">
    <source>
        <dbReference type="Proteomes" id="UP000054342"/>
    </source>
</evidence>
<dbReference type="PANTHER" id="PTHR13887">
    <property type="entry name" value="GLUTATHIONE S-TRANSFERASE KAPPA"/>
    <property type="match status" value="1"/>
</dbReference>
<organism evidence="2 3">
    <name type="scientific">Exophiala xenobiotica</name>
    <dbReference type="NCBI Taxonomy" id="348802"/>
    <lineage>
        <taxon>Eukaryota</taxon>
        <taxon>Fungi</taxon>
        <taxon>Dikarya</taxon>
        <taxon>Ascomycota</taxon>
        <taxon>Pezizomycotina</taxon>
        <taxon>Eurotiomycetes</taxon>
        <taxon>Chaetothyriomycetidae</taxon>
        <taxon>Chaetothyriales</taxon>
        <taxon>Herpotrichiellaceae</taxon>
        <taxon>Exophiala</taxon>
    </lineage>
</organism>
<dbReference type="InterPro" id="IPR001853">
    <property type="entry name" value="DSBA-like_thioredoxin_dom"/>
</dbReference>
<protein>
    <recommendedName>
        <fullName evidence="1">DSBA-like thioredoxin domain-containing protein</fullName>
    </recommendedName>
</protein>
<sequence length="287" mass="32471">MCRQEVFLTEESHQIQEPIYTLLLLILMFKSTTRLLAAMTNYNITIVSDIVCPWCYVGHTRLSRAIAEHKKTYPDDKFHMKYLPYYLQPPPQLTTNGGPAPPPFPVQSRPRREHYAAKFGPERAKQIEAMMIQTAAGEGLNFKFGGMTGVSRNGHRLVHWAQNRGGEDAQNQVMLGLWRRYFEQEVDITTLETLIEIGLEAGLGTRDEIKDYLESGKDGEEVDRMAEEARLKGISGVPNYEINGMWEVSGAQDPLAFRRLFQRWKDMEAKGQVGGEGEKTATGNGCL</sequence>
<feature type="domain" description="DSBA-like thioredoxin" evidence="1">
    <location>
        <begin position="44"/>
        <end position="259"/>
    </location>
</feature>
<dbReference type="EMBL" id="KN847323">
    <property type="protein sequence ID" value="KIW49673.1"/>
    <property type="molecule type" value="Genomic_DNA"/>
</dbReference>
<dbReference type="GO" id="GO:0016491">
    <property type="term" value="F:oxidoreductase activity"/>
    <property type="evidence" value="ECO:0007669"/>
    <property type="project" value="InterPro"/>
</dbReference>